<dbReference type="Proteomes" id="UP000664991">
    <property type="component" value="Unassembled WGS sequence"/>
</dbReference>
<dbReference type="EMBL" id="JAEMGP010000019">
    <property type="protein sequence ID" value="KAG5197454.1"/>
    <property type="molecule type" value="Genomic_DNA"/>
</dbReference>
<proteinExistence type="predicted"/>
<protein>
    <submittedName>
        <fullName evidence="1">Uncharacterized protein</fullName>
    </submittedName>
</protein>
<evidence type="ECO:0000313" key="1">
    <source>
        <dbReference type="EMBL" id="KAG5197454.1"/>
    </source>
</evidence>
<dbReference type="AlphaFoldDB" id="A0A836CTX6"/>
<gene>
    <name evidence="1" type="ORF">JEQ12_008183</name>
</gene>
<sequence length="150" mass="15941">MAAFFESSVLRGKRRKGLHIFWASSGPVFAHDPGPHLQAHGNTGLRISFRLSPEHRVAKVTDAAVCTVPDGGVIRTVGCVSTGHAVLGPLLALRSFALFFFFDSPLADTWHDPVSTVPTDGTPAHSLEVGVPTVCVCQGPWDPCPSDSVL</sequence>
<comment type="caution">
    <text evidence="1">The sequence shown here is derived from an EMBL/GenBank/DDBJ whole genome shotgun (WGS) entry which is preliminary data.</text>
</comment>
<organism evidence="1 2">
    <name type="scientific">Ovis aries</name>
    <name type="common">Sheep</name>
    <dbReference type="NCBI Taxonomy" id="9940"/>
    <lineage>
        <taxon>Eukaryota</taxon>
        <taxon>Metazoa</taxon>
        <taxon>Chordata</taxon>
        <taxon>Craniata</taxon>
        <taxon>Vertebrata</taxon>
        <taxon>Euteleostomi</taxon>
        <taxon>Mammalia</taxon>
        <taxon>Eutheria</taxon>
        <taxon>Laurasiatheria</taxon>
        <taxon>Artiodactyla</taxon>
        <taxon>Ruminantia</taxon>
        <taxon>Pecora</taxon>
        <taxon>Bovidae</taxon>
        <taxon>Caprinae</taxon>
        <taxon>Ovis</taxon>
    </lineage>
</organism>
<name>A0A836CTX6_SHEEP</name>
<reference evidence="1 2" key="1">
    <citation type="submission" date="2020-12" db="EMBL/GenBank/DDBJ databases">
        <title>De novo assembly of Tibetan sheep genome.</title>
        <authorList>
            <person name="Li X."/>
        </authorList>
    </citation>
    <scope>NUCLEOTIDE SEQUENCE [LARGE SCALE GENOMIC DNA]</scope>
    <source>
        <tissue evidence="1">Heart</tissue>
    </source>
</reference>
<evidence type="ECO:0000313" key="2">
    <source>
        <dbReference type="Proteomes" id="UP000664991"/>
    </source>
</evidence>
<accession>A0A836CTX6</accession>